<proteinExistence type="predicted"/>
<evidence type="ECO:0000313" key="2">
    <source>
        <dbReference type="Proteomes" id="UP000092462"/>
    </source>
</evidence>
<organism evidence="1 2">
    <name type="scientific">Phlebotomus papatasi</name>
    <name type="common">Sandfly</name>
    <dbReference type="NCBI Taxonomy" id="29031"/>
    <lineage>
        <taxon>Eukaryota</taxon>
        <taxon>Metazoa</taxon>
        <taxon>Ecdysozoa</taxon>
        <taxon>Arthropoda</taxon>
        <taxon>Hexapoda</taxon>
        <taxon>Insecta</taxon>
        <taxon>Pterygota</taxon>
        <taxon>Neoptera</taxon>
        <taxon>Endopterygota</taxon>
        <taxon>Diptera</taxon>
        <taxon>Nematocera</taxon>
        <taxon>Psychodoidea</taxon>
        <taxon>Psychodidae</taxon>
        <taxon>Phlebotomus</taxon>
        <taxon>Phlebotomus</taxon>
    </lineage>
</organism>
<dbReference type="VEuPathDB" id="VectorBase:PPAPM1_003246"/>
<protein>
    <submittedName>
        <fullName evidence="1">Uncharacterized protein</fullName>
    </submittedName>
</protein>
<name>A0A1B0DHN8_PHLPP</name>
<dbReference type="AlphaFoldDB" id="A0A1B0DHN8"/>
<reference evidence="1" key="1">
    <citation type="submission" date="2022-08" db="UniProtKB">
        <authorList>
            <consortium name="EnsemblMetazoa"/>
        </authorList>
    </citation>
    <scope>IDENTIFICATION</scope>
    <source>
        <strain evidence="1">Israel</strain>
    </source>
</reference>
<dbReference type="Proteomes" id="UP000092462">
    <property type="component" value="Unassembled WGS sequence"/>
</dbReference>
<dbReference type="EMBL" id="AJVK01061361">
    <property type="status" value="NOT_ANNOTATED_CDS"/>
    <property type="molecule type" value="Genomic_DNA"/>
</dbReference>
<dbReference type="EnsemblMetazoa" id="PPAI007672-RA">
    <property type="protein sequence ID" value="PPAI007672-PA"/>
    <property type="gene ID" value="PPAI007672"/>
</dbReference>
<keyword evidence="2" id="KW-1185">Reference proteome</keyword>
<dbReference type="VEuPathDB" id="VectorBase:PPAI007672"/>
<evidence type="ECO:0000313" key="1">
    <source>
        <dbReference type="EnsemblMetazoa" id="PPAI007672-PA"/>
    </source>
</evidence>
<sequence>MILNFSLYITFYVSFLQNIVYNVDAAIDLDAISGDSSMDIAPCILKLCEKYFHSKKKTQGSLAIVNLTPDASPFQKHVLESLNENERHELAVMTKDARKKHWNASHVTEKAKNYFMLLADSSELNRTIKQLHALPTWNPLAQVVVYITLEMTPEELEAQTRRLLEELLENGMYNVNIMSRKYHTNTIQVNTWFPYEGSDCGDKILKLRLIDECEYVLDEPNVDSNATIPENDEGPNKKKKKYKFTTIVIYNRDHIDHDRK</sequence>
<accession>A0A1B0DHN8</accession>